<keyword evidence="1" id="KW-0732">Signal</keyword>
<dbReference type="EMBL" id="WTYR01000001">
    <property type="protein sequence ID" value="MXP11144.1"/>
    <property type="molecule type" value="Genomic_DNA"/>
</dbReference>
<dbReference type="PANTHER" id="PTHR43283">
    <property type="entry name" value="BETA-LACTAMASE-RELATED"/>
    <property type="match status" value="1"/>
</dbReference>
<dbReference type="InterPro" id="IPR001466">
    <property type="entry name" value="Beta-lactam-related"/>
</dbReference>
<feature type="signal peptide" evidence="1">
    <location>
        <begin position="1"/>
        <end position="22"/>
    </location>
</feature>
<accession>A0A6I4U6U0</accession>
<gene>
    <name evidence="3" type="ORF">GRI68_13225</name>
</gene>
<dbReference type="PROSITE" id="PS51257">
    <property type="entry name" value="PROKAR_LIPOPROTEIN"/>
    <property type="match status" value="1"/>
</dbReference>
<dbReference type="Proteomes" id="UP000429229">
    <property type="component" value="Unassembled WGS sequence"/>
</dbReference>
<dbReference type="PANTHER" id="PTHR43283:SF3">
    <property type="entry name" value="BETA-LACTAMASE FAMILY PROTEIN (AFU_ORTHOLOGUE AFUA_5G07500)"/>
    <property type="match status" value="1"/>
</dbReference>
<keyword evidence="4" id="KW-1185">Reference proteome</keyword>
<evidence type="ECO:0000256" key="1">
    <source>
        <dbReference type="SAM" id="SignalP"/>
    </source>
</evidence>
<evidence type="ECO:0000313" key="3">
    <source>
        <dbReference type="EMBL" id="MXP11144.1"/>
    </source>
</evidence>
<dbReference type="RefSeq" id="WP_160617707.1">
    <property type="nucleotide sequence ID" value="NZ_WTYR01000001.1"/>
</dbReference>
<name>A0A6I4U6U0_9SPHN</name>
<dbReference type="SUPFAM" id="SSF56601">
    <property type="entry name" value="beta-lactamase/transpeptidase-like"/>
    <property type="match status" value="1"/>
</dbReference>
<dbReference type="InterPro" id="IPR012338">
    <property type="entry name" value="Beta-lactam/transpept-like"/>
</dbReference>
<keyword evidence="3" id="KW-0378">Hydrolase</keyword>
<protein>
    <submittedName>
        <fullName evidence="3">Serine hydrolase</fullName>
    </submittedName>
</protein>
<feature type="domain" description="Beta-lactamase-related" evidence="2">
    <location>
        <begin position="46"/>
        <end position="191"/>
    </location>
</feature>
<dbReference type="GO" id="GO:0016787">
    <property type="term" value="F:hydrolase activity"/>
    <property type="evidence" value="ECO:0007669"/>
    <property type="project" value="UniProtKB-KW"/>
</dbReference>
<sequence length="210" mass="22039">MRRHLLLAATVLAAACSSPVSAGDYAEAVLTPGGHIISETHGGDAPGALYEAGSIGKFACTIAVLRLTDRDMVSLDDTIGRLLPQFAETPIAPITLRQVLASRSGLADGLMPAVREDPRSVLQTPDATTAIGRFATGPLAFPPNSQWSYDLVNWIVVQAVLEKVAGLAVDELLEREVLRPAGMGSSRIFVGRLRNGADAPASDAPLCRVS</sequence>
<proteinExistence type="predicted"/>
<dbReference type="Pfam" id="PF00144">
    <property type="entry name" value="Beta-lactamase"/>
    <property type="match status" value="1"/>
</dbReference>
<dbReference type="InterPro" id="IPR050789">
    <property type="entry name" value="Diverse_Enzym_Activities"/>
</dbReference>
<evidence type="ECO:0000259" key="2">
    <source>
        <dbReference type="Pfam" id="PF00144"/>
    </source>
</evidence>
<organism evidence="3 4">
    <name type="scientific">Alteriqipengyuania halimionae</name>
    <dbReference type="NCBI Taxonomy" id="1926630"/>
    <lineage>
        <taxon>Bacteria</taxon>
        <taxon>Pseudomonadati</taxon>
        <taxon>Pseudomonadota</taxon>
        <taxon>Alphaproteobacteria</taxon>
        <taxon>Sphingomonadales</taxon>
        <taxon>Erythrobacteraceae</taxon>
        <taxon>Alteriqipengyuania</taxon>
    </lineage>
</organism>
<dbReference type="OrthoDB" id="5705574at2"/>
<evidence type="ECO:0000313" key="4">
    <source>
        <dbReference type="Proteomes" id="UP000429229"/>
    </source>
</evidence>
<dbReference type="AlphaFoldDB" id="A0A6I4U6U0"/>
<feature type="chain" id="PRO_5026093361" evidence="1">
    <location>
        <begin position="23"/>
        <end position="210"/>
    </location>
</feature>
<dbReference type="Gene3D" id="3.40.710.10">
    <property type="entry name" value="DD-peptidase/beta-lactamase superfamily"/>
    <property type="match status" value="1"/>
</dbReference>
<comment type="caution">
    <text evidence="3">The sequence shown here is derived from an EMBL/GenBank/DDBJ whole genome shotgun (WGS) entry which is preliminary data.</text>
</comment>
<reference evidence="3 4" key="1">
    <citation type="submission" date="2019-12" db="EMBL/GenBank/DDBJ databases">
        <title>Genomic-based taxomic classification of the family Erythrobacteraceae.</title>
        <authorList>
            <person name="Xu L."/>
        </authorList>
    </citation>
    <scope>NUCLEOTIDE SEQUENCE [LARGE SCALE GENOMIC DNA]</scope>
    <source>
        <strain evidence="3 4">LMG 29519</strain>
    </source>
</reference>